<dbReference type="InterPro" id="IPR029016">
    <property type="entry name" value="GAF-like_dom_sf"/>
</dbReference>
<name>A0ABU4MWH8_9ACTN</name>
<dbReference type="Proteomes" id="UP001282474">
    <property type="component" value="Unassembled WGS sequence"/>
</dbReference>
<dbReference type="Pfam" id="PF13185">
    <property type="entry name" value="GAF_2"/>
    <property type="match status" value="1"/>
</dbReference>
<dbReference type="SUPFAM" id="SSF55781">
    <property type="entry name" value="GAF domain-like"/>
    <property type="match status" value="1"/>
</dbReference>
<keyword evidence="4" id="KW-1185">Reference proteome</keyword>
<dbReference type="EMBL" id="JARAWJ010000028">
    <property type="protein sequence ID" value="MDX3041603.1"/>
    <property type="molecule type" value="Genomic_DNA"/>
</dbReference>
<sequence length="183" mass="19072">MHETASNETSLNETAPNDTSPNQTALNETVLKNARPEVDAWLAEFVARNAGFAGSVHLAEPAEPAESAESAGEGEIVLVASYNLPVSVRNGTAVIPIGKGMAGTAAQRREPVAVSDFQTDTTGVAVRAGRAAGAMGSLTLPVFDPADDTLVAVVGIGFTERRDFTPEETAKYSEDAATVRMIL</sequence>
<dbReference type="RefSeq" id="WP_193380065.1">
    <property type="nucleotide sequence ID" value="NZ_JABXWF010000008.1"/>
</dbReference>
<gene>
    <name evidence="3" type="ORF">PV383_31080</name>
</gene>
<dbReference type="Gene3D" id="3.30.450.40">
    <property type="match status" value="1"/>
</dbReference>
<evidence type="ECO:0000313" key="3">
    <source>
        <dbReference type="EMBL" id="MDX3041603.1"/>
    </source>
</evidence>
<protein>
    <submittedName>
        <fullName evidence="3">GAF domain-containing protein</fullName>
    </submittedName>
</protein>
<evidence type="ECO:0000259" key="2">
    <source>
        <dbReference type="Pfam" id="PF13185"/>
    </source>
</evidence>
<reference evidence="3 4" key="1">
    <citation type="journal article" date="2023" name="Microb. Genom.">
        <title>Mesoterricola silvestris gen. nov., sp. nov., Mesoterricola sediminis sp. nov., Geothrix oryzae sp. nov., Geothrix edaphica sp. nov., Geothrix rubra sp. nov., and Geothrix limicola sp. nov., six novel members of Acidobacteriota isolated from soils.</title>
        <authorList>
            <person name="Weisberg A.J."/>
            <person name="Pearce E."/>
            <person name="Kramer C.G."/>
            <person name="Chang J.H."/>
            <person name="Clarke C.R."/>
        </authorList>
    </citation>
    <scope>NUCLEOTIDE SEQUENCE [LARGE SCALE GENOMIC DNA]</scope>
    <source>
        <strain evidence="3 4">NE20-4-1</strain>
    </source>
</reference>
<feature type="domain" description="GAF" evidence="2">
    <location>
        <begin position="74"/>
        <end position="168"/>
    </location>
</feature>
<evidence type="ECO:0000256" key="1">
    <source>
        <dbReference type="SAM" id="MobiDB-lite"/>
    </source>
</evidence>
<feature type="region of interest" description="Disordered" evidence="1">
    <location>
        <begin position="1"/>
        <end position="23"/>
    </location>
</feature>
<comment type="caution">
    <text evidence="3">The sequence shown here is derived from an EMBL/GenBank/DDBJ whole genome shotgun (WGS) entry which is preliminary data.</text>
</comment>
<accession>A0ABU4MWH8</accession>
<evidence type="ECO:0000313" key="4">
    <source>
        <dbReference type="Proteomes" id="UP001282474"/>
    </source>
</evidence>
<proteinExistence type="predicted"/>
<dbReference type="InterPro" id="IPR003018">
    <property type="entry name" value="GAF"/>
</dbReference>
<organism evidence="3 4">
    <name type="scientific">Streptomyces caniscabiei</name>
    <dbReference type="NCBI Taxonomy" id="2746961"/>
    <lineage>
        <taxon>Bacteria</taxon>
        <taxon>Bacillati</taxon>
        <taxon>Actinomycetota</taxon>
        <taxon>Actinomycetes</taxon>
        <taxon>Kitasatosporales</taxon>
        <taxon>Streptomycetaceae</taxon>
        <taxon>Streptomyces</taxon>
    </lineage>
</organism>